<proteinExistence type="predicted"/>
<dbReference type="AlphaFoldDB" id="A0AAV3XLE6"/>
<sequence length="49" mass="5280">MSYAHIPGFSEKSSSKELEIAARNKGDRIVGRLSHPELTAGACSIIHIT</sequence>
<evidence type="ECO:0000313" key="1">
    <source>
        <dbReference type="EMBL" id="GET42361.1"/>
    </source>
</evidence>
<dbReference type="Proteomes" id="UP001050975">
    <property type="component" value="Unassembled WGS sequence"/>
</dbReference>
<protein>
    <submittedName>
        <fullName evidence="1">Uncharacterized protein</fullName>
    </submittedName>
</protein>
<name>A0AAV3XLE6_9CYAN</name>
<gene>
    <name evidence="1" type="ORF">MiSe_71780</name>
</gene>
<organism evidence="1 2">
    <name type="scientific">Microseira wollei NIES-4236</name>
    <dbReference type="NCBI Taxonomy" id="2530354"/>
    <lineage>
        <taxon>Bacteria</taxon>
        <taxon>Bacillati</taxon>
        <taxon>Cyanobacteriota</taxon>
        <taxon>Cyanophyceae</taxon>
        <taxon>Oscillatoriophycideae</taxon>
        <taxon>Aerosakkonematales</taxon>
        <taxon>Aerosakkonemataceae</taxon>
        <taxon>Microseira</taxon>
    </lineage>
</organism>
<accession>A0AAV3XLE6</accession>
<keyword evidence="2" id="KW-1185">Reference proteome</keyword>
<evidence type="ECO:0000313" key="2">
    <source>
        <dbReference type="Proteomes" id="UP001050975"/>
    </source>
</evidence>
<comment type="caution">
    <text evidence="1">The sequence shown here is derived from an EMBL/GenBank/DDBJ whole genome shotgun (WGS) entry which is preliminary data.</text>
</comment>
<dbReference type="EMBL" id="BLAY01000160">
    <property type="protein sequence ID" value="GET42361.1"/>
    <property type="molecule type" value="Genomic_DNA"/>
</dbReference>
<reference evidence="1" key="1">
    <citation type="submission" date="2019-10" db="EMBL/GenBank/DDBJ databases">
        <title>Draft genome sequece of Microseira wollei NIES-4236.</title>
        <authorList>
            <person name="Yamaguchi H."/>
            <person name="Suzuki S."/>
            <person name="Kawachi M."/>
        </authorList>
    </citation>
    <scope>NUCLEOTIDE SEQUENCE</scope>
    <source>
        <strain evidence="1">NIES-4236</strain>
    </source>
</reference>